<dbReference type="InterPro" id="IPR012349">
    <property type="entry name" value="Split_barrel_FMN-bd"/>
</dbReference>
<dbReference type="InterPro" id="IPR024624">
    <property type="entry name" value="Pyridox_Oxase_Alr4036_FMN-bd"/>
</dbReference>
<dbReference type="OrthoDB" id="5120525at2"/>
<dbReference type="SUPFAM" id="SSF50475">
    <property type="entry name" value="FMN-binding split barrel"/>
    <property type="match status" value="1"/>
</dbReference>
<accession>A0A419RR53</accession>
<dbReference type="Pfam" id="PF12766">
    <property type="entry name" value="Pyridox_oxase_2"/>
    <property type="match status" value="1"/>
</dbReference>
<feature type="domain" description="Pyridoxamine 5'-phosphate oxidase Alr4036 family FMN-binding" evidence="1">
    <location>
        <begin position="38"/>
        <end position="95"/>
    </location>
</feature>
<evidence type="ECO:0000313" key="3">
    <source>
        <dbReference type="Proteomes" id="UP000285232"/>
    </source>
</evidence>
<dbReference type="Proteomes" id="UP000285232">
    <property type="component" value="Unassembled WGS sequence"/>
</dbReference>
<dbReference type="EMBL" id="RAHX01000001">
    <property type="protein sequence ID" value="RJY08283.1"/>
    <property type="molecule type" value="Genomic_DNA"/>
</dbReference>
<sequence>MTQSLSDIRADIARQLAEGAASRRSACHTPVVGTADADMRVMVLRAFDPDSWTLRFHTDARSPKAQLIGEGAPAGVLFYDREAKVQMRCRGEGRIATQGETVDAAWAASTNFARRCYLGAEPGAISDTPTSGLPDWAEGVQPTEEQVAPAREHFALLLVTLREVDWLYLSNEGHRRAVLQVPAGEARWVTP</sequence>
<gene>
    <name evidence="2" type="ORF">D6201_01940</name>
</gene>
<keyword evidence="3" id="KW-1185">Reference proteome</keyword>
<organism evidence="2 3">
    <name type="scientific">Aurantiacibacter aquimixticola</name>
    <dbReference type="NCBI Taxonomy" id="1958945"/>
    <lineage>
        <taxon>Bacteria</taxon>
        <taxon>Pseudomonadati</taxon>
        <taxon>Pseudomonadota</taxon>
        <taxon>Alphaproteobacteria</taxon>
        <taxon>Sphingomonadales</taxon>
        <taxon>Erythrobacteraceae</taxon>
        <taxon>Aurantiacibacter</taxon>
    </lineage>
</organism>
<protein>
    <submittedName>
        <fullName evidence="2">Flavin-binding protein</fullName>
    </submittedName>
</protein>
<dbReference type="Gene3D" id="2.30.110.10">
    <property type="entry name" value="Electron Transport, Fmn-binding Protein, Chain A"/>
    <property type="match status" value="1"/>
</dbReference>
<reference evidence="2 3" key="1">
    <citation type="journal article" date="2017" name="Int. J. Syst. Evol. Microbiol.">
        <title>Erythrobacter aquimixticola sp. nov., isolated from the junction between the ocean and a freshwater spring.</title>
        <authorList>
            <person name="Park S."/>
            <person name="Jung Y.T."/>
            <person name="Choi S.J."/>
            <person name="Yoon J.H."/>
        </authorList>
    </citation>
    <scope>NUCLEOTIDE SEQUENCE [LARGE SCALE GENOMIC DNA]</scope>
    <source>
        <strain evidence="2 3">JSSK-14</strain>
    </source>
</reference>
<evidence type="ECO:0000313" key="2">
    <source>
        <dbReference type="EMBL" id="RJY08283.1"/>
    </source>
</evidence>
<name>A0A419RR53_9SPHN</name>
<dbReference type="RefSeq" id="WP_120047170.1">
    <property type="nucleotide sequence ID" value="NZ_RAHX01000001.1"/>
</dbReference>
<evidence type="ECO:0000259" key="1">
    <source>
        <dbReference type="Pfam" id="PF12766"/>
    </source>
</evidence>
<proteinExistence type="predicted"/>
<dbReference type="AlphaFoldDB" id="A0A419RR53"/>
<dbReference type="GO" id="GO:0010181">
    <property type="term" value="F:FMN binding"/>
    <property type="evidence" value="ECO:0007669"/>
    <property type="project" value="InterPro"/>
</dbReference>
<comment type="caution">
    <text evidence="2">The sequence shown here is derived from an EMBL/GenBank/DDBJ whole genome shotgun (WGS) entry which is preliminary data.</text>
</comment>